<dbReference type="EMBL" id="BAABUK010000025">
    <property type="protein sequence ID" value="GAA5815375.1"/>
    <property type="molecule type" value="Genomic_DNA"/>
</dbReference>
<accession>A0ABP9Z8C5</accession>
<protein>
    <recommendedName>
        <fullName evidence="5">HCP-like protein</fullName>
    </recommendedName>
</protein>
<feature type="compositionally biased region" description="Polar residues" evidence="2">
    <location>
        <begin position="12"/>
        <end position="37"/>
    </location>
</feature>
<keyword evidence="1" id="KW-0677">Repeat</keyword>
<proteinExistence type="predicted"/>
<gene>
    <name evidence="3" type="ORF">MFLAVUS_008883</name>
</gene>
<dbReference type="PANTHER" id="PTHR46430">
    <property type="entry name" value="PROTEIN SKT5-RELATED"/>
    <property type="match status" value="1"/>
</dbReference>
<dbReference type="Pfam" id="PF08238">
    <property type="entry name" value="Sel1"/>
    <property type="match status" value="7"/>
</dbReference>
<keyword evidence="4" id="KW-1185">Reference proteome</keyword>
<sequence>MFSDIKSKLKRNGSNTSQKSYGLGGSNSTPVLSNARENSIRKRTSSVLSKLASRTSIQSMDVGTNSSTTSSSSSPGTPPQRYGRFASNASLPISIYNHDHLKPGDNAELLSYDKTLTMYLENAKRTNDPSIQCELATYLYESSRPLPERERKPYLAEATKILKTLALRGHAESQYYLANMYASKPDFSNAFPLFLQAAKHQHPDAAYRAAKCYEDGLGCLKNKSKAVQYYKLAATLNHPGAMYRLGLADIHGSLGLQRNIRDGNKWLKRSAVAATPEYPHALHELGLLHERGLSDIIFKDVRYSVQLYAQASDLGYAPSAYRLGECYEYSYLGCKKDACTSIYYYTIAARQGSAEACFALSAWYLGDDVQPEEEKAFYWARLAAQKGLAKAQFAMGYFAEVGIGRSKDQKDAITWYQKAAGQGDLQAQKRLASSTDTALNLSIPPTLVVGEAR</sequence>
<feature type="compositionally biased region" description="Polar residues" evidence="2">
    <location>
        <begin position="45"/>
        <end position="65"/>
    </location>
</feature>
<dbReference type="Proteomes" id="UP001473302">
    <property type="component" value="Unassembled WGS sequence"/>
</dbReference>
<dbReference type="SMART" id="SM00671">
    <property type="entry name" value="SEL1"/>
    <property type="match status" value="7"/>
</dbReference>
<dbReference type="Gene3D" id="1.25.40.10">
    <property type="entry name" value="Tetratricopeptide repeat domain"/>
    <property type="match status" value="2"/>
</dbReference>
<reference evidence="3 4" key="1">
    <citation type="submission" date="2024-04" db="EMBL/GenBank/DDBJ databases">
        <title>genome sequences of Mucor flavus KT1a and Helicostylum pulchrum KT1b strains isolated from the surface of a dry-aged beef.</title>
        <authorList>
            <person name="Toyotome T."/>
            <person name="Hosono M."/>
            <person name="Torimaru M."/>
            <person name="Fukuda K."/>
            <person name="Mikami N."/>
        </authorList>
    </citation>
    <scope>NUCLEOTIDE SEQUENCE [LARGE SCALE GENOMIC DNA]</scope>
    <source>
        <strain evidence="3 4">KT1a</strain>
    </source>
</reference>
<name>A0ABP9Z8C5_9FUNG</name>
<dbReference type="SUPFAM" id="SSF81901">
    <property type="entry name" value="HCP-like"/>
    <property type="match status" value="1"/>
</dbReference>
<dbReference type="InterPro" id="IPR011990">
    <property type="entry name" value="TPR-like_helical_dom_sf"/>
</dbReference>
<organism evidence="3 4">
    <name type="scientific">Mucor flavus</name>
    <dbReference type="NCBI Taxonomy" id="439312"/>
    <lineage>
        <taxon>Eukaryota</taxon>
        <taxon>Fungi</taxon>
        <taxon>Fungi incertae sedis</taxon>
        <taxon>Mucoromycota</taxon>
        <taxon>Mucoromycotina</taxon>
        <taxon>Mucoromycetes</taxon>
        <taxon>Mucorales</taxon>
        <taxon>Mucorineae</taxon>
        <taxon>Mucoraceae</taxon>
        <taxon>Mucor</taxon>
    </lineage>
</organism>
<evidence type="ECO:0000256" key="2">
    <source>
        <dbReference type="SAM" id="MobiDB-lite"/>
    </source>
</evidence>
<evidence type="ECO:0000313" key="3">
    <source>
        <dbReference type="EMBL" id="GAA5815375.1"/>
    </source>
</evidence>
<feature type="region of interest" description="Disordered" evidence="2">
    <location>
        <begin position="1"/>
        <end position="84"/>
    </location>
</feature>
<dbReference type="InterPro" id="IPR006597">
    <property type="entry name" value="Sel1-like"/>
</dbReference>
<evidence type="ECO:0008006" key="5">
    <source>
        <dbReference type="Google" id="ProtNLM"/>
    </source>
</evidence>
<dbReference type="PANTHER" id="PTHR46430:SF1">
    <property type="entry name" value="CHITIN SYNTHASE REGULATOR SKT5-RELATED"/>
    <property type="match status" value="1"/>
</dbReference>
<comment type="caution">
    <text evidence="3">The sequence shown here is derived from an EMBL/GenBank/DDBJ whole genome shotgun (WGS) entry which is preliminary data.</text>
</comment>
<evidence type="ECO:0000256" key="1">
    <source>
        <dbReference type="ARBA" id="ARBA00022737"/>
    </source>
</evidence>
<dbReference type="InterPro" id="IPR051726">
    <property type="entry name" value="Chitin_Synth_Reg"/>
</dbReference>
<feature type="compositionally biased region" description="Low complexity" evidence="2">
    <location>
        <begin position="66"/>
        <end position="75"/>
    </location>
</feature>
<evidence type="ECO:0000313" key="4">
    <source>
        <dbReference type="Proteomes" id="UP001473302"/>
    </source>
</evidence>